<dbReference type="InterPro" id="IPR000719">
    <property type="entry name" value="Prot_kinase_dom"/>
</dbReference>
<dbReference type="InterPro" id="IPR011009">
    <property type="entry name" value="Kinase-like_dom_sf"/>
</dbReference>
<dbReference type="Pfam" id="PF00069">
    <property type="entry name" value="Pkinase"/>
    <property type="match status" value="1"/>
</dbReference>
<dbReference type="STRING" id="2282107.A0A286UUZ0"/>
<accession>A0A286UUZ0</accession>
<dbReference type="PANTHER" id="PTHR24346">
    <property type="entry name" value="MAP/MICROTUBULE AFFINITY-REGULATING KINASE"/>
    <property type="match status" value="1"/>
</dbReference>
<evidence type="ECO:0000256" key="2">
    <source>
        <dbReference type="ARBA" id="ARBA00022527"/>
    </source>
</evidence>
<evidence type="ECO:0000256" key="7">
    <source>
        <dbReference type="SAM" id="MobiDB-lite"/>
    </source>
</evidence>
<dbReference type="PROSITE" id="PS50011">
    <property type="entry name" value="PROTEIN_KINASE_DOM"/>
    <property type="match status" value="1"/>
</dbReference>
<feature type="region of interest" description="Disordered" evidence="7">
    <location>
        <begin position="1"/>
        <end position="44"/>
    </location>
</feature>
<dbReference type="AlphaFoldDB" id="A0A286UUZ0"/>
<feature type="compositionally biased region" description="Low complexity" evidence="7">
    <location>
        <begin position="156"/>
        <end position="180"/>
    </location>
</feature>
<dbReference type="Gene3D" id="1.10.510.10">
    <property type="entry name" value="Transferase(Phosphotransferase) domain 1"/>
    <property type="match status" value="1"/>
</dbReference>
<evidence type="ECO:0000313" key="9">
    <source>
        <dbReference type="EMBL" id="PAV23426.1"/>
    </source>
</evidence>
<keyword evidence="4" id="KW-0547">Nucleotide-binding</keyword>
<keyword evidence="10" id="KW-1185">Reference proteome</keyword>
<name>A0A286UUZ0_9AGAM</name>
<dbReference type="SMART" id="SM00220">
    <property type="entry name" value="S_TKc"/>
    <property type="match status" value="1"/>
</dbReference>
<dbReference type="EMBL" id="NBII01000001">
    <property type="protein sequence ID" value="PAV23426.1"/>
    <property type="molecule type" value="Genomic_DNA"/>
</dbReference>
<sequence>MYAWSRLPTPIPPEDRERLSSLSKASIVSNVSPPTSPTTDAKATQKSLSLFTAQVNDGLLPSPLPSPREASTNLTPSYSASIANSSGSKTAAFFGSPFTCSDSPTPPPPLQLAKMSPSNSVDNAASTNLTASSSSATASFFAVSSLESRPTPPPSIRSNGSSSSREPSPSRTSRMPPLSRFFPSRYVSERNGMNTEGEEDDTKRSLNYTRDNYGPGTDWETSFKRDFLEIREANLDPSLRWTSGARSPPLVTTSPTQLNATSPKADEFLLSPPYSITSHHRALPDSHKDLHPHHHISHQHHHTVPIRREPHMHLTATRAGSGDSGFEEVLPLSNSSSQSKQEHSNTSPLSALNLSTGASSLSNDMVSATTTSGPVSEVDGGMADSTNANVVVTTIGMGTRLVSGSGNAQMRLIRALGEGAFSSVWLAVDEGGNLSTNIHRSLQANSLQPHATVPQNSSLGLCIGEETMSRNTGDGSPVTLRRKSSSWAKKSRDKRLQGIVPPPNVSIPNLNWENVKNQNTVEDNVLLDELIGEGASATEMNQAEDNDHEEIANNRLVAVKVMNRALCDANDRTRISFVREVEVLRHISHPSIVSYLHSFTSDEFNCHCLVLEFVSGGELFNLVNSDSDFKWVTERAVRRMWGELARAVGWMHGVGLVHRDIKLENILLTRNIFADAASRYPRKKPIKNRKDSLSGQEVELPPSHVPLIKLSDFGLSRFIDPEAPLLSTRCGSESYASPELVLGSSTRMTSVFSPADSAKKERGYYDGRQTDAWACGVVLYALATRQLPFDVPPPYHASSLAPSRNGSVRSTRSSKSSKSSRNSEKGEKTGGLDLVSGMGSFRLRATNKRRDVLMRIAQCEYFWPDEYDMDESEGNSDADSDTAVEDERPDSDSHTSDDDEESEDEGELPAQAAKRIASPGLKRVVRRLLERNPERRARMVDLWDEPWMRGEGAVAPPASKLKTKRSVTSSETHSEGPHWPTDDGETDEDVSHDGMLLDEEHIGSVASQEMEPL</sequence>
<comment type="caution">
    <text evidence="9">The sequence shown here is derived from an EMBL/GenBank/DDBJ whole genome shotgun (WGS) entry which is preliminary data.</text>
</comment>
<evidence type="ECO:0000313" key="10">
    <source>
        <dbReference type="Proteomes" id="UP000217199"/>
    </source>
</evidence>
<feature type="region of interest" description="Disordered" evidence="7">
    <location>
        <begin position="949"/>
        <end position="1013"/>
    </location>
</feature>
<dbReference type="OrthoDB" id="289250at2759"/>
<organism evidence="9 10">
    <name type="scientific">Pyrrhoderma noxium</name>
    <dbReference type="NCBI Taxonomy" id="2282107"/>
    <lineage>
        <taxon>Eukaryota</taxon>
        <taxon>Fungi</taxon>
        <taxon>Dikarya</taxon>
        <taxon>Basidiomycota</taxon>
        <taxon>Agaricomycotina</taxon>
        <taxon>Agaricomycetes</taxon>
        <taxon>Hymenochaetales</taxon>
        <taxon>Hymenochaetaceae</taxon>
        <taxon>Pyrrhoderma</taxon>
    </lineage>
</organism>
<dbReference type="SUPFAM" id="SSF56112">
    <property type="entry name" value="Protein kinase-like (PK-like)"/>
    <property type="match status" value="1"/>
</dbReference>
<feature type="compositionally biased region" description="Basic residues" evidence="7">
    <location>
        <begin position="480"/>
        <end position="493"/>
    </location>
</feature>
<feature type="region of interest" description="Disordered" evidence="7">
    <location>
        <begin position="868"/>
        <end position="923"/>
    </location>
</feature>
<keyword evidence="5 9" id="KW-0418">Kinase</keyword>
<evidence type="ECO:0000256" key="3">
    <source>
        <dbReference type="ARBA" id="ARBA00022679"/>
    </source>
</evidence>
<evidence type="ECO:0000256" key="6">
    <source>
        <dbReference type="ARBA" id="ARBA00022840"/>
    </source>
</evidence>
<evidence type="ECO:0000259" key="8">
    <source>
        <dbReference type="PROSITE" id="PS50011"/>
    </source>
</evidence>
<evidence type="ECO:0000256" key="1">
    <source>
        <dbReference type="ARBA" id="ARBA00010791"/>
    </source>
</evidence>
<feature type="compositionally biased region" description="Polar residues" evidence="7">
    <location>
        <begin position="362"/>
        <end position="374"/>
    </location>
</feature>
<feature type="compositionally biased region" description="Basic and acidic residues" evidence="7">
    <location>
        <begin position="821"/>
        <end position="830"/>
    </location>
</feature>
<dbReference type="GO" id="GO:0035556">
    <property type="term" value="P:intracellular signal transduction"/>
    <property type="evidence" value="ECO:0007669"/>
    <property type="project" value="TreeGrafter"/>
</dbReference>
<dbReference type="GO" id="GO:0005524">
    <property type="term" value="F:ATP binding"/>
    <property type="evidence" value="ECO:0007669"/>
    <property type="project" value="UniProtKB-KW"/>
</dbReference>
<dbReference type="InterPro" id="IPR008271">
    <property type="entry name" value="Ser/Thr_kinase_AS"/>
</dbReference>
<comment type="similarity">
    <text evidence="1">Belongs to the protein kinase superfamily. CAMK Ser/Thr protein kinase family. NIM1 subfamily.</text>
</comment>
<feature type="domain" description="Protein kinase" evidence="8">
    <location>
        <begin position="410"/>
        <end position="948"/>
    </location>
</feature>
<dbReference type="GO" id="GO:0005737">
    <property type="term" value="C:cytoplasm"/>
    <property type="evidence" value="ECO:0007669"/>
    <property type="project" value="TreeGrafter"/>
</dbReference>
<feature type="compositionally biased region" description="Polar residues" evidence="7">
    <location>
        <begin position="20"/>
        <end position="44"/>
    </location>
</feature>
<dbReference type="PANTHER" id="PTHR24346:SF82">
    <property type="entry name" value="KP78A-RELATED"/>
    <property type="match status" value="1"/>
</dbReference>
<feature type="compositionally biased region" description="Low complexity" evidence="7">
    <location>
        <begin position="333"/>
        <end position="347"/>
    </location>
</feature>
<feature type="region of interest" description="Disordered" evidence="7">
    <location>
        <begin position="144"/>
        <end position="209"/>
    </location>
</feature>
<feature type="compositionally biased region" description="Low complexity" evidence="7">
    <location>
        <begin position="807"/>
        <end position="820"/>
    </location>
</feature>
<feature type="region of interest" description="Disordered" evidence="7">
    <location>
        <begin position="468"/>
        <end position="500"/>
    </location>
</feature>
<feature type="region of interest" description="Disordered" evidence="7">
    <location>
        <begin position="316"/>
        <end position="356"/>
    </location>
</feature>
<evidence type="ECO:0000256" key="5">
    <source>
        <dbReference type="ARBA" id="ARBA00022777"/>
    </source>
</evidence>
<protein>
    <submittedName>
        <fullName evidence="9">Kinase</fullName>
    </submittedName>
</protein>
<dbReference type="Proteomes" id="UP000217199">
    <property type="component" value="Unassembled WGS sequence"/>
</dbReference>
<gene>
    <name evidence="9" type="ORF">PNOK_0049400</name>
</gene>
<feature type="compositionally biased region" description="Low complexity" evidence="7">
    <location>
        <begin position="77"/>
        <end position="88"/>
    </location>
</feature>
<feature type="compositionally biased region" description="Acidic residues" evidence="7">
    <location>
        <begin position="868"/>
        <end position="889"/>
    </location>
</feature>
<dbReference type="Gene3D" id="3.30.200.20">
    <property type="entry name" value="Phosphorylase Kinase, domain 1"/>
    <property type="match status" value="1"/>
</dbReference>
<feature type="region of interest" description="Disordered" evidence="7">
    <location>
        <begin position="798"/>
        <end position="835"/>
    </location>
</feature>
<reference evidence="9 10" key="1">
    <citation type="journal article" date="2017" name="Mol. Ecol.">
        <title>Comparative and population genomic landscape of Phellinus noxius: A hypervariable fungus causing root rot in trees.</title>
        <authorList>
            <person name="Chung C.L."/>
            <person name="Lee T.J."/>
            <person name="Akiba M."/>
            <person name="Lee H.H."/>
            <person name="Kuo T.H."/>
            <person name="Liu D."/>
            <person name="Ke H.M."/>
            <person name="Yokoi T."/>
            <person name="Roa M.B."/>
            <person name="Lu M.J."/>
            <person name="Chang Y.Y."/>
            <person name="Ann P.J."/>
            <person name="Tsai J.N."/>
            <person name="Chen C.Y."/>
            <person name="Tzean S.S."/>
            <person name="Ota Y."/>
            <person name="Hattori T."/>
            <person name="Sahashi N."/>
            <person name="Liou R.F."/>
            <person name="Kikuchi T."/>
            <person name="Tsai I.J."/>
        </authorList>
    </citation>
    <scope>NUCLEOTIDE SEQUENCE [LARGE SCALE GENOMIC DNA]</scope>
    <source>
        <strain evidence="9 10">FFPRI411160</strain>
    </source>
</reference>
<keyword evidence="6" id="KW-0067">ATP-binding</keyword>
<feature type="region of interest" description="Disordered" evidence="7">
    <location>
        <begin position="57"/>
        <end position="129"/>
    </location>
</feature>
<dbReference type="InParanoid" id="A0A286UUZ0"/>
<evidence type="ECO:0000256" key="4">
    <source>
        <dbReference type="ARBA" id="ARBA00022741"/>
    </source>
</evidence>
<feature type="region of interest" description="Disordered" evidence="7">
    <location>
        <begin position="362"/>
        <end position="381"/>
    </location>
</feature>
<keyword evidence="3" id="KW-0808">Transferase</keyword>
<dbReference type="PROSITE" id="PS00108">
    <property type="entry name" value="PROTEIN_KINASE_ST"/>
    <property type="match status" value="1"/>
</dbReference>
<feature type="compositionally biased region" description="Acidic residues" evidence="7">
    <location>
        <begin position="897"/>
        <end position="907"/>
    </location>
</feature>
<dbReference type="GO" id="GO:0004674">
    <property type="term" value="F:protein serine/threonine kinase activity"/>
    <property type="evidence" value="ECO:0007669"/>
    <property type="project" value="UniProtKB-KW"/>
</dbReference>
<proteinExistence type="inferred from homology"/>
<keyword evidence="2" id="KW-0723">Serine/threonine-protein kinase</keyword>